<sequence>MEFLPRTRRTSHANVREEMKANNEDLFRANVFIKTRTANNGTMPDEDTRIVIGL</sequence>
<protein>
    <submittedName>
        <fullName evidence="1">Uncharacterized protein</fullName>
    </submittedName>
</protein>
<name>A0A2U1KVE2_ARTAN</name>
<accession>A0A2U1KVE2</accession>
<reference evidence="1 2" key="1">
    <citation type="journal article" date="2018" name="Mol. Plant">
        <title>The genome of Artemisia annua provides insight into the evolution of Asteraceae family and artemisinin biosynthesis.</title>
        <authorList>
            <person name="Shen Q."/>
            <person name="Zhang L."/>
            <person name="Liao Z."/>
            <person name="Wang S."/>
            <person name="Yan T."/>
            <person name="Shi P."/>
            <person name="Liu M."/>
            <person name="Fu X."/>
            <person name="Pan Q."/>
            <person name="Wang Y."/>
            <person name="Lv Z."/>
            <person name="Lu X."/>
            <person name="Zhang F."/>
            <person name="Jiang W."/>
            <person name="Ma Y."/>
            <person name="Chen M."/>
            <person name="Hao X."/>
            <person name="Li L."/>
            <person name="Tang Y."/>
            <person name="Lv G."/>
            <person name="Zhou Y."/>
            <person name="Sun X."/>
            <person name="Brodelius P.E."/>
            <person name="Rose J.K.C."/>
            <person name="Tang K."/>
        </authorList>
    </citation>
    <scope>NUCLEOTIDE SEQUENCE [LARGE SCALE GENOMIC DNA]</scope>
    <source>
        <strain evidence="2">cv. Huhao1</strain>
        <tissue evidence="1">Leaf</tissue>
    </source>
</reference>
<comment type="caution">
    <text evidence="1">The sequence shown here is derived from an EMBL/GenBank/DDBJ whole genome shotgun (WGS) entry which is preliminary data.</text>
</comment>
<dbReference type="OrthoDB" id="1742375at2759"/>
<dbReference type="EMBL" id="PKPP01013580">
    <property type="protein sequence ID" value="PWA40729.1"/>
    <property type="molecule type" value="Genomic_DNA"/>
</dbReference>
<evidence type="ECO:0000313" key="2">
    <source>
        <dbReference type="Proteomes" id="UP000245207"/>
    </source>
</evidence>
<proteinExistence type="predicted"/>
<dbReference type="AlphaFoldDB" id="A0A2U1KVE2"/>
<gene>
    <name evidence="1" type="ORF">CTI12_AA560190</name>
</gene>
<keyword evidence="2" id="KW-1185">Reference proteome</keyword>
<organism evidence="1 2">
    <name type="scientific">Artemisia annua</name>
    <name type="common">Sweet wormwood</name>
    <dbReference type="NCBI Taxonomy" id="35608"/>
    <lineage>
        <taxon>Eukaryota</taxon>
        <taxon>Viridiplantae</taxon>
        <taxon>Streptophyta</taxon>
        <taxon>Embryophyta</taxon>
        <taxon>Tracheophyta</taxon>
        <taxon>Spermatophyta</taxon>
        <taxon>Magnoliopsida</taxon>
        <taxon>eudicotyledons</taxon>
        <taxon>Gunneridae</taxon>
        <taxon>Pentapetalae</taxon>
        <taxon>asterids</taxon>
        <taxon>campanulids</taxon>
        <taxon>Asterales</taxon>
        <taxon>Asteraceae</taxon>
        <taxon>Asteroideae</taxon>
        <taxon>Anthemideae</taxon>
        <taxon>Artemisiinae</taxon>
        <taxon>Artemisia</taxon>
    </lineage>
</organism>
<evidence type="ECO:0000313" key="1">
    <source>
        <dbReference type="EMBL" id="PWA40729.1"/>
    </source>
</evidence>
<dbReference type="Proteomes" id="UP000245207">
    <property type="component" value="Unassembled WGS sequence"/>
</dbReference>